<dbReference type="InterPro" id="IPR045188">
    <property type="entry name" value="Boi1/Boi2-like"/>
</dbReference>
<dbReference type="Proteomes" id="UP000789595">
    <property type="component" value="Unassembled WGS sequence"/>
</dbReference>
<name>A0A8J2SQS9_9STRA</name>
<sequence>MEGFLEKKGGSHSGLGFLPVGRRNWKRRWFVLEGAVLTYYEDFDPATNAPVGAAKGCVDLRGCQAKLCPHKPRKGTPRVHTFSIEKPKGERLLMEATGPMAEKLKFAWLRALEDAIAKSMSKEGRRASLRAAQDVDQPEHYQRLGLEKRDDLTDKDIRKAYRRVAVARHPDRGGDPEAFIALHEAYEVIINARAARREALRYGECVFEGRIKKEPKGGFGLTVCERKEGGVAIKRVVFWSCATTCVERPEGIARELPSSELSFRAGDRIVGVEGDDTRRWSVTRLIQRLDNFRVPAEASILLRVARPVLLDVHAEPRRPSRAEPSPRPSRDGGAEPSRDDGAEPRSARDDGVEPRPSREDDGAAVSPPPPPPPDDGPAAASGPPERPARRRSSAAVSVASEPDAELRRENDELRSEVLRLRESLALADAKRATAERELRDAREDAAAAAPPRTPLAARNAPEPAPAASADIARRLERFKKRLGAMNTKPVPDRQARVRRESFVERGDLQKRAAAIDLRLRFRPSDEDLRRANICHFHRQWHL</sequence>
<evidence type="ECO:0000259" key="3">
    <source>
        <dbReference type="PROSITE" id="PS50003"/>
    </source>
</evidence>
<dbReference type="GO" id="GO:0007032">
    <property type="term" value="P:endosome organization"/>
    <property type="evidence" value="ECO:0007669"/>
    <property type="project" value="TreeGrafter"/>
</dbReference>
<feature type="domain" description="PH" evidence="3">
    <location>
        <begin position="1"/>
        <end position="117"/>
    </location>
</feature>
<evidence type="ECO:0000256" key="2">
    <source>
        <dbReference type="SAM" id="MobiDB-lite"/>
    </source>
</evidence>
<comment type="caution">
    <text evidence="5">The sequence shown here is derived from an EMBL/GenBank/DDBJ whole genome shotgun (WGS) entry which is preliminary data.</text>
</comment>
<dbReference type="InterPro" id="IPR001849">
    <property type="entry name" value="PH_domain"/>
</dbReference>
<dbReference type="AlphaFoldDB" id="A0A8J2SQS9"/>
<feature type="region of interest" description="Disordered" evidence="2">
    <location>
        <begin position="315"/>
        <end position="468"/>
    </location>
</feature>
<dbReference type="PANTHER" id="PTHR22902:SF27">
    <property type="entry name" value="PLECKSTRIN HOMOLOGY DOMAIN-CONTAINING FAMILY A MEMBER 3"/>
    <property type="match status" value="1"/>
</dbReference>
<dbReference type="CDD" id="cd06257">
    <property type="entry name" value="DnaJ"/>
    <property type="match status" value="1"/>
</dbReference>
<feature type="compositionally biased region" description="Basic and acidic residues" evidence="2">
    <location>
        <begin position="328"/>
        <end position="361"/>
    </location>
</feature>
<dbReference type="SUPFAM" id="SSF46565">
    <property type="entry name" value="Chaperone J-domain"/>
    <property type="match status" value="1"/>
</dbReference>
<dbReference type="GO" id="GO:0005769">
    <property type="term" value="C:early endosome"/>
    <property type="evidence" value="ECO:0007669"/>
    <property type="project" value="TreeGrafter"/>
</dbReference>
<dbReference type="GO" id="GO:0005802">
    <property type="term" value="C:trans-Golgi network"/>
    <property type="evidence" value="ECO:0007669"/>
    <property type="project" value="TreeGrafter"/>
</dbReference>
<dbReference type="Gene3D" id="2.30.29.30">
    <property type="entry name" value="Pleckstrin-homology domain (PH domain)/Phosphotyrosine-binding domain (PTB)"/>
    <property type="match status" value="1"/>
</dbReference>
<dbReference type="GO" id="GO:0055037">
    <property type="term" value="C:recycling endosome"/>
    <property type="evidence" value="ECO:0007669"/>
    <property type="project" value="TreeGrafter"/>
</dbReference>
<protein>
    <recommendedName>
        <fullName evidence="7">J domain-containing protein</fullName>
    </recommendedName>
</protein>
<dbReference type="InterPro" id="IPR011993">
    <property type="entry name" value="PH-like_dom_sf"/>
</dbReference>
<feature type="compositionally biased region" description="Basic and acidic residues" evidence="2">
    <location>
        <begin position="404"/>
        <end position="445"/>
    </location>
</feature>
<dbReference type="GO" id="GO:0001881">
    <property type="term" value="P:receptor recycling"/>
    <property type="evidence" value="ECO:0007669"/>
    <property type="project" value="TreeGrafter"/>
</dbReference>
<dbReference type="InterPro" id="IPR001623">
    <property type="entry name" value="DnaJ_domain"/>
</dbReference>
<proteinExistence type="predicted"/>
<organism evidence="5 6">
    <name type="scientific">Pelagomonas calceolata</name>
    <dbReference type="NCBI Taxonomy" id="35677"/>
    <lineage>
        <taxon>Eukaryota</taxon>
        <taxon>Sar</taxon>
        <taxon>Stramenopiles</taxon>
        <taxon>Ochrophyta</taxon>
        <taxon>Pelagophyceae</taxon>
        <taxon>Pelagomonadales</taxon>
        <taxon>Pelagomonadaceae</taxon>
        <taxon>Pelagomonas</taxon>
    </lineage>
</organism>
<dbReference type="CDD" id="cd00821">
    <property type="entry name" value="PH"/>
    <property type="match status" value="1"/>
</dbReference>
<dbReference type="InterPro" id="IPR036034">
    <property type="entry name" value="PDZ_sf"/>
</dbReference>
<dbReference type="Pfam" id="PF00169">
    <property type="entry name" value="PH"/>
    <property type="match status" value="1"/>
</dbReference>
<dbReference type="PROSITE" id="PS50076">
    <property type="entry name" value="DNAJ_2"/>
    <property type="match status" value="1"/>
</dbReference>
<dbReference type="SUPFAM" id="SSF50729">
    <property type="entry name" value="PH domain-like"/>
    <property type="match status" value="1"/>
</dbReference>
<dbReference type="Gene3D" id="1.10.287.110">
    <property type="entry name" value="DnaJ domain"/>
    <property type="match status" value="1"/>
</dbReference>
<dbReference type="Pfam" id="PF00226">
    <property type="entry name" value="DnaJ"/>
    <property type="match status" value="1"/>
</dbReference>
<keyword evidence="1" id="KW-0597">Phosphoprotein</keyword>
<dbReference type="InterPro" id="IPR036869">
    <property type="entry name" value="J_dom_sf"/>
</dbReference>
<dbReference type="GO" id="GO:0042147">
    <property type="term" value="P:retrograde transport, endosome to Golgi"/>
    <property type="evidence" value="ECO:0007669"/>
    <property type="project" value="TreeGrafter"/>
</dbReference>
<feature type="compositionally biased region" description="Low complexity" evidence="2">
    <location>
        <begin position="446"/>
        <end position="468"/>
    </location>
</feature>
<dbReference type="SMART" id="SM00271">
    <property type="entry name" value="DnaJ"/>
    <property type="match status" value="1"/>
</dbReference>
<gene>
    <name evidence="5" type="ORF">PECAL_4P23520</name>
</gene>
<accession>A0A8J2SQS9</accession>
<dbReference type="PROSITE" id="PS50003">
    <property type="entry name" value="PH_DOMAIN"/>
    <property type="match status" value="1"/>
</dbReference>
<dbReference type="PANTHER" id="PTHR22902">
    <property type="entry name" value="SESQUIPEDALIAN"/>
    <property type="match status" value="1"/>
</dbReference>
<feature type="compositionally biased region" description="Pro residues" evidence="2">
    <location>
        <begin position="366"/>
        <end position="375"/>
    </location>
</feature>
<dbReference type="Gene3D" id="2.30.42.10">
    <property type="match status" value="1"/>
</dbReference>
<keyword evidence="6" id="KW-1185">Reference proteome</keyword>
<evidence type="ECO:0000259" key="4">
    <source>
        <dbReference type="PROSITE" id="PS50076"/>
    </source>
</evidence>
<dbReference type="GO" id="GO:0005829">
    <property type="term" value="C:cytosol"/>
    <property type="evidence" value="ECO:0007669"/>
    <property type="project" value="GOC"/>
</dbReference>
<evidence type="ECO:0008006" key="7">
    <source>
        <dbReference type="Google" id="ProtNLM"/>
    </source>
</evidence>
<dbReference type="OrthoDB" id="10261837at2759"/>
<dbReference type="SUPFAM" id="SSF50156">
    <property type="entry name" value="PDZ domain-like"/>
    <property type="match status" value="1"/>
</dbReference>
<evidence type="ECO:0000313" key="6">
    <source>
        <dbReference type="Proteomes" id="UP000789595"/>
    </source>
</evidence>
<evidence type="ECO:0000313" key="5">
    <source>
        <dbReference type="EMBL" id="CAH0375033.1"/>
    </source>
</evidence>
<feature type="domain" description="J" evidence="4">
    <location>
        <begin position="139"/>
        <end position="203"/>
    </location>
</feature>
<dbReference type="EMBL" id="CAKKNE010000004">
    <property type="protein sequence ID" value="CAH0375033.1"/>
    <property type="molecule type" value="Genomic_DNA"/>
</dbReference>
<dbReference type="SMART" id="SM00233">
    <property type="entry name" value="PH"/>
    <property type="match status" value="1"/>
</dbReference>
<evidence type="ECO:0000256" key="1">
    <source>
        <dbReference type="ARBA" id="ARBA00022553"/>
    </source>
</evidence>
<reference evidence="5" key="1">
    <citation type="submission" date="2021-11" db="EMBL/GenBank/DDBJ databases">
        <authorList>
            <consortium name="Genoscope - CEA"/>
            <person name="William W."/>
        </authorList>
    </citation>
    <scope>NUCLEOTIDE SEQUENCE</scope>
</reference>